<reference evidence="4 5" key="1">
    <citation type="submission" date="2021-06" db="EMBL/GenBank/DDBJ databases">
        <authorList>
            <person name="Sun Q."/>
            <person name="Li D."/>
        </authorList>
    </citation>
    <scope>NUCLEOTIDE SEQUENCE [LARGE SCALE GENOMIC DNA]</scope>
    <source>
        <strain evidence="4 5">MSJ-1</strain>
    </source>
</reference>
<dbReference type="NCBIfam" id="TIGR00350">
    <property type="entry name" value="lytR_cpsA_psr"/>
    <property type="match status" value="1"/>
</dbReference>
<keyword evidence="2" id="KW-1133">Transmembrane helix</keyword>
<protein>
    <submittedName>
        <fullName evidence="4">LCP family protein</fullName>
    </submittedName>
</protein>
<keyword evidence="5" id="KW-1185">Reference proteome</keyword>
<dbReference type="PANTHER" id="PTHR33392">
    <property type="entry name" value="POLYISOPRENYL-TEICHOIC ACID--PEPTIDOGLYCAN TEICHOIC ACID TRANSFERASE TAGU"/>
    <property type="match status" value="1"/>
</dbReference>
<accession>A0ABS6FIX8</accession>
<feature type="domain" description="Cell envelope-related transcriptional attenuator" evidence="3">
    <location>
        <begin position="64"/>
        <end position="214"/>
    </location>
</feature>
<dbReference type="InterPro" id="IPR050922">
    <property type="entry name" value="LytR/CpsA/Psr_CW_biosynth"/>
</dbReference>
<dbReference type="InterPro" id="IPR004474">
    <property type="entry name" value="LytR_CpsA_psr"/>
</dbReference>
<proteinExistence type="inferred from homology"/>
<dbReference type="Proteomes" id="UP000783742">
    <property type="component" value="Unassembled WGS sequence"/>
</dbReference>
<evidence type="ECO:0000313" key="5">
    <source>
        <dbReference type="Proteomes" id="UP000783742"/>
    </source>
</evidence>
<feature type="transmembrane region" description="Helical" evidence="2">
    <location>
        <begin position="7"/>
        <end position="29"/>
    </location>
</feature>
<comment type="caution">
    <text evidence="4">The sequence shown here is derived from an EMBL/GenBank/DDBJ whole genome shotgun (WGS) entry which is preliminary data.</text>
</comment>
<name>A0ABS6FIX8_9FIRM</name>
<dbReference type="PANTHER" id="PTHR33392:SF6">
    <property type="entry name" value="POLYISOPRENYL-TEICHOIC ACID--PEPTIDOGLYCAN TEICHOIC ACID TRANSFERASE TAGU"/>
    <property type="match status" value="1"/>
</dbReference>
<evidence type="ECO:0000256" key="1">
    <source>
        <dbReference type="ARBA" id="ARBA00006068"/>
    </source>
</evidence>
<dbReference type="EMBL" id="JAHLQO010000006">
    <property type="protein sequence ID" value="MBU5670131.1"/>
    <property type="molecule type" value="Genomic_DNA"/>
</dbReference>
<dbReference type="RefSeq" id="WP_216549950.1">
    <property type="nucleotide sequence ID" value="NZ_JAHLQO010000006.1"/>
</dbReference>
<gene>
    <name evidence="4" type="ORF">KQI68_09840</name>
</gene>
<evidence type="ECO:0000256" key="2">
    <source>
        <dbReference type="SAM" id="Phobius"/>
    </source>
</evidence>
<keyword evidence="2" id="KW-0472">Membrane</keyword>
<keyword evidence="2" id="KW-0812">Transmembrane</keyword>
<sequence>MKTFFKSFFLTVIAILVLGLCALAGYYYFISPSEEGKTDDGADSLQFLMLGVDSLDSKKADNARSDTIMIVNVIPQTKEVNIISIPRDTYADIRGYKKQKINHSFKYGGSELTLDSVNNLLGTNIKYYMTIDYRFVEDVVDKLGGITVDVPIDMNYEDPTADPPLKIDIKAGTQNLNGHDAIGFLRFRKGYKDADLGRVKAQQQFMSALLNKIRDPKSMVRIPLLLGPYLSYSENNIPIKKLAEVGISMKGISTENINTNTLPGVPRYMNGVSYFIMDEQKANVMLKNNGFIDKEAK</sequence>
<evidence type="ECO:0000259" key="3">
    <source>
        <dbReference type="Pfam" id="PF03816"/>
    </source>
</evidence>
<comment type="similarity">
    <text evidence="1">Belongs to the LytR/CpsA/Psr (LCP) family.</text>
</comment>
<evidence type="ECO:0000313" key="4">
    <source>
        <dbReference type="EMBL" id="MBU5670131.1"/>
    </source>
</evidence>
<organism evidence="4 5">
    <name type="scientific">Peptoniphilus ovalis</name>
    <dbReference type="NCBI Taxonomy" id="2841503"/>
    <lineage>
        <taxon>Bacteria</taxon>
        <taxon>Bacillati</taxon>
        <taxon>Bacillota</taxon>
        <taxon>Tissierellia</taxon>
        <taxon>Tissierellales</taxon>
        <taxon>Peptoniphilaceae</taxon>
        <taxon>Peptoniphilus</taxon>
    </lineage>
</organism>
<dbReference type="Pfam" id="PF03816">
    <property type="entry name" value="LytR_cpsA_psr"/>
    <property type="match status" value="1"/>
</dbReference>